<protein>
    <submittedName>
        <fullName evidence="7">Sigma-70 family RNA polymerase sigma factor</fullName>
    </submittedName>
</protein>
<dbReference type="InterPro" id="IPR014284">
    <property type="entry name" value="RNA_pol_sigma-70_dom"/>
</dbReference>
<sequence>MAAGTTPLAPERTHAHHVVPDTDCDAFVRDIYDRYESLILQYVTRQLDGDWHKAQDILQETAARAWKHARFLRTRREHIRPWLYTVARNLVIDHHRGQQIRSLEFMPAEDLDTSRDTTESSITFHAVLEALRQLNEQQRAVIRLMYSLECSVAQAAEHLWHTAGHRQEPRLLRRARAARGAGEARCAREVAAAAR</sequence>
<keyword evidence="8" id="KW-1185">Reference proteome</keyword>
<evidence type="ECO:0000256" key="5">
    <source>
        <dbReference type="ARBA" id="ARBA00023163"/>
    </source>
</evidence>
<keyword evidence="4" id="KW-0238">DNA-binding</keyword>
<accession>A0ABV5PKM8</accession>
<comment type="similarity">
    <text evidence="1">Belongs to the sigma-70 factor family. ECF subfamily.</text>
</comment>
<keyword evidence="2" id="KW-0805">Transcription regulation</keyword>
<dbReference type="EMBL" id="JBHMCR010000019">
    <property type="protein sequence ID" value="MFB9523674.1"/>
    <property type="molecule type" value="Genomic_DNA"/>
</dbReference>
<dbReference type="InterPro" id="IPR039425">
    <property type="entry name" value="RNA_pol_sigma-70-like"/>
</dbReference>
<gene>
    <name evidence="7" type="ORF">ACFFTU_27385</name>
</gene>
<dbReference type="Pfam" id="PF04542">
    <property type="entry name" value="Sigma70_r2"/>
    <property type="match status" value="1"/>
</dbReference>
<proteinExistence type="inferred from homology"/>
<evidence type="ECO:0000256" key="3">
    <source>
        <dbReference type="ARBA" id="ARBA00023082"/>
    </source>
</evidence>
<name>A0ABV5PKM8_STRCM</name>
<evidence type="ECO:0000259" key="6">
    <source>
        <dbReference type="Pfam" id="PF04542"/>
    </source>
</evidence>
<dbReference type="InterPro" id="IPR013325">
    <property type="entry name" value="RNA_pol_sigma_r2"/>
</dbReference>
<dbReference type="Gene3D" id="1.10.10.10">
    <property type="entry name" value="Winged helix-like DNA-binding domain superfamily/Winged helix DNA-binding domain"/>
    <property type="match status" value="1"/>
</dbReference>
<dbReference type="InterPro" id="IPR036388">
    <property type="entry name" value="WH-like_DNA-bd_sf"/>
</dbReference>
<keyword evidence="5" id="KW-0804">Transcription</keyword>
<dbReference type="SUPFAM" id="SSF88659">
    <property type="entry name" value="Sigma3 and sigma4 domains of RNA polymerase sigma factors"/>
    <property type="match status" value="1"/>
</dbReference>
<dbReference type="SUPFAM" id="SSF88946">
    <property type="entry name" value="Sigma2 domain of RNA polymerase sigma factors"/>
    <property type="match status" value="1"/>
</dbReference>
<reference evidence="7 8" key="1">
    <citation type="submission" date="2024-09" db="EMBL/GenBank/DDBJ databases">
        <authorList>
            <person name="Sun Q."/>
            <person name="Mori K."/>
        </authorList>
    </citation>
    <scope>NUCLEOTIDE SEQUENCE [LARGE SCALE GENOMIC DNA]</scope>
    <source>
        <strain evidence="7 8">JCM 4362</strain>
    </source>
</reference>
<dbReference type="Gene3D" id="1.10.1740.10">
    <property type="match status" value="1"/>
</dbReference>
<dbReference type="PANTHER" id="PTHR43133:SF52">
    <property type="entry name" value="ECF RNA POLYMERASE SIGMA FACTOR SIGL"/>
    <property type="match status" value="1"/>
</dbReference>
<evidence type="ECO:0000313" key="8">
    <source>
        <dbReference type="Proteomes" id="UP001589718"/>
    </source>
</evidence>
<dbReference type="NCBIfam" id="TIGR02937">
    <property type="entry name" value="sigma70-ECF"/>
    <property type="match status" value="1"/>
</dbReference>
<dbReference type="Proteomes" id="UP001589718">
    <property type="component" value="Unassembled WGS sequence"/>
</dbReference>
<comment type="caution">
    <text evidence="7">The sequence shown here is derived from an EMBL/GenBank/DDBJ whole genome shotgun (WGS) entry which is preliminary data.</text>
</comment>
<dbReference type="InterPro" id="IPR007627">
    <property type="entry name" value="RNA_pol_sigma70_r2"/>
</dbReference>
<dbReference type="InterPro" id="IPR013324">
    <property type="entry name" value="RNA_pol_sigma_r3/r4-like"/>
</dbReference>
<evidence type="ECO:0000313" key="7">
    <source>
        <dbReference type="EMBL" id="MFB9523674.1"/>
    </source>
</evidence>
<evidence type="ECO:0000256" key="1">
    <source>
        <dbReference type="ARBA" id="ARBA00010641"/>
    </source>
</evidence>
<evidence type="ECO:0000256" key="4">
    <source>
        <dbReference type="ARBA" id="ARBA00023125"/>
    </source>
</evidence>
<dbReference type="PANTHER" id="PTHR43133">
    <property type="entry name" value="RNA POLYMERASE ECF-TYPE SIGMA FACTO"/>
    <property type="match status" value="1"/>
</dbReference>
<feature type="domain" description="RNA polymerase sigma-70 region 2" evidence="6">
    <location>
        <begin position="32"/>
        <end position="99"/>
    </location>
</feature>
<organism evidence="7 8">
    <name type="scientific">Streptomyces cremeus</name>
    <dbReference type="NCBI Taxonomy" id="66881"/>
    <lineage>
        <taxon>Bacteria</taxon>
        <taxon>Bacillati</taxon>
        <taxon>Actinomycetota</taxon>
        <taxon>Actinomycetes</taxon>
        <taxon>Kitasatosporales</taxon>
        <taxon>Streptomycetaceae</taxon>
        <taxon>Streptomyces</taxon>
    </lineage>
</organism>
<evidence type="ECO:0000256" key="2">
    <source>
        <dbReference type="ARBA" id="ARBA00023015"/>
    </source>
</evidence>
<dbReference type="RefSeq" id="WP_345218976.1">
    <property type="nucleotide sequence ID" value="NZ_BAAAXE010000001.1"/>
</dbReference>
<keyword evidence="3" id="KW-0731">Sigma factor</keyword>